<organism evidence="2 3">
    <name type="scientific">Agrococcus pavilionensis RW1</name>
    <dbReference type="NCBI Taxonomy" id="1330458"/>
    <lineage>
        <taxon>Bacteria</taxon>
        <taxon>Bacillati</taxon>
        <taxon>Actinomycetota</taxon>
        <taxon>Actinomycetes</taxon>
        <taxon>Micrococcales</taxon>
        <taxon>Microbacteriaceae</taxon>
        <taxon>Agrococcus</taxon>
    </lineage>
</organism>
<sequence length="166" mass="18373">MREVTEEQLRACFVNATRRELEQLPMPGLHETIWDEREYLGWRGERSSRIGYIVHWRGDELVGVVVRAAPGGLRPGIAAMCSMCHSTQPATQVRMFSARLASLDGDTGSSIGTYLCEDLACSHIIRSGPPHLTSPARIAARGAALLERLERFTARVERATREARGG</sequence>
<feature type="domain" description="Elongation factor G-binding protein C-terminal treble-clef zinc-finger" evidence="1">
    <location>
        <begin position="8"/>
        <end position="156"/>
    </location>
</feature>
<evidence type="ECO:0000313" key="3">
    <source>
        <dbReference type="Proteomes" id="UP000016462"/>
    </source>
</evidence>
<dbReference type="RefSeq" id="WP_021011596.1">
    <property type="nucleotide sequence ID" value="NZ_ASHR01000037.1"/>
</dbReference>
<proteinExistence type="predicted"/>
<keyword evidence="3" id="KW-1185">Reference proteome</keyword>
<dbReference type="Proteomes" id="UP000016462">
    <property type="component" value="Unassembled WGS sequence"/>
</dbReference>
<dbReference type="OrthoDB" id="4171838at2"/>
<reference evidence="2 3" key="1">
    <citation type="journal article" date="2013" name="Genome Announc.">
        <title>First draft genome sequence from a member of the genus agrococcus, isolated from modern microbialites.</title>
        <authorList>
            <person name="White R.A.III."/>
            <person name="Grassa C.J."/>
            <person name="Suttle C.A."/>
        </authorList>
    </citation>
    <scope>NUCLEOTIDE SEQUENCE [LARGE SCALE GENOMIC DNA]</scope>
    <source>
        <strain evidence="2 3">RW1</strain>
    </source>
</reference>
<comment type="caution">
    <text evidence="2">The sequence shown here is derived from an EMBL/GenBank/DDBJ whole genome shotgun (WGS) entry which is preliminary data.</text>
</comment>
<dbReference type="InterPro" id="IPR032330">
    <property type="entry name" value="EF-G-binding_C"/>
</dbReference>
<dbReference type="EMBL" id="ASHR01000037">
    <property type="protein sequence ID" value="ERG63110.1"/>
    <property type="molecule type" value="Genomic_DNA"/>
</dbReference>
<name>U1MR24_9MICO</name>
<evidence type="ECO:0000259" key="1">
    <source>
        <dbReference type="Pfam" id="PF16571"/>
    </source>
</evidence>
<accession>U1MR24</accession>
<gene>
    <name evidence="2" type="ORF">L332_01400</name>
</gene>
<dbReference type="AlphaFoldDB" id="U1MR24"/>
<evidence type="ECO:0000313" key="2">
    <source>
        <dbReference type="EMBL" id="ERG63110.1"/>
    </source>
</evidence>
<dbReference type="Pfam" id="PF16571">
    <property type="entry name" value="FBP_C"/>
    <property type="match status" value="1"/>
</dbReference>
<protein>
    <recommendedName>
        <fullName evidence="1">Elongation factor G-binding protein C-terminal treble-clef zinc-finger domain-containing protein</fullName>
    </recommendedName>
</protein>